<keyword evidence="1" id="KW-0614">Plasmid</keyword>
<evidence type="ECO:0000313" key="2">
    <source>
        <dbReference type="Proteomes" id="UP000264006"/>
    </source>
</evidence>
<sequence length="220" mass="22242">MLIAVASLRGSPGATTVALAAADLATANGYVIVVDADGDGSLLAHGYGQGLDGWARTDGADDPAVHGTARTSGAVVLAGPVLPVEMPPVVTAATGPLQRVSRAGVTVVVDCGRIGGPSAGLFHTADRRLLLVRDLPPHVESVTALLDGRNGVAEVLRVGPKGRLPDDPQTAELVMGDDCPPQMLRSSPLGRAIASVLADTGVEMPESDRPAWAEAQGAIA</sequence>
<evidence type="ECO:0008006" key="3">
    <source>
        <dbReference type="Google" id="ProtNLM"/>
    </source>
</evidence>
<dbReference type="KEGG" id="euz:DVS28_b0269"/>
<gene>
    <name evidence="1" type="ORF">DVS28_b0269</name>
</gene>
<dbReference type="RefSeq" id="WP_164711119.1">
    <property type="nucleotide sequence ID" value="NZ_CP031166.1"/>
</dbReference>
<reference evidence="1 2" key="1">
    <citation type="submission" date="2018-09" db="EMBL/GenBank/DDBJ databases">
        <title>Complete genome sequence of Euzebya sp. DY32-46 isolated from seawater of Pacific Ocean.</title>
        <authorList>
            <person name="Xu L."/>
            <person name="Wu Y.-H."/>
            <person name="Xu X.-W."/>
        </authorList>
    </citation>
    <scope>NUCLEOTIDE SEQUENCE [LARGE SCALE GENOMIC DNA]</scope>
    <source>
        <strain evidence="1 2">DY32-46</strain>
        <plasmid evidence="2">pedy32-46i</plasmid>
    </source>
</reference>
<dbReference type="InterPro" id="IPR027417">
    <property type="entry name" value="P-loop_NTPase"/>
</dbReference>
<dbReference type="AlphaFoldDB" id="A0A346Y6E2"/>
<evidence type="ECO:0000313" key="1">
    <source>
        <dbReference type="EMBL" id="AXV10039.1"/>
    </source>
</evidence>
<protein>
    <recommendedName>
        <fullName evidence="3">CobQ/CobB/MinD/ParA nucleotide binding domain-containing protein</fullName>
    </recommendedName>
</protein>
<dbReference type="Gene3D" id="3.40.50.300">
    <property type="entry name" value="P-loop containing nucleotide triphosphate hydrolases"/>
    <property type="match status" value="1"/>
</dbReference>
<dbReference type="EMBL" id="CP031166">
    <property type="protein sequence ID" value="AXV10039.1"/>
    <property type="molecule type" value="Genomic_DNA"/>
</dbReference>
<proteinExistence type="predicted"/>
<organism evidence="1 2">
    <name type="scientific">Euzebya pacifica</name>
    <dbReference type="NCBI Taxonomy" id="1608957"/>
    <lineage>
        <taxon>Bacteria</taxon>
        <taxon>Bacillati</taxon>
        <taxon>Actinomycetota</taxon>
        <taxon>Nitriliruptoria</taxon>
        <taxon>Euzebyales</taxon>
    </lineage>
</organism>
<name>A0A346Y6E2_9ACTN</name>
<keyword evidence="2" id="KW-1185">Reference proteome</keyword>
<geneLocation type="plasmid" evidence="2">
    <name>pedy32-46i</name>
</geneLocation>
<dbReference type="Proteomes" id="UP000264006">
    <property type="component" value="Plasmid pEDY32-46I"/>
</dbReference>
<accession>A0A346Y6E2</accession>